<dbReference type="InterPro" id="IPR000873">
    <property type="entry name" value="AMP-dep_synth/lig_dom"/>
</dbReference>
<dbReference type="SUPFAM" id="SSF56801">
    <property type="entry name" value="Acetyl-CoA synthetase-like"/>
    <property type="match status" value="1"/>
</dbReference>
<dbReference type="InterPro" id="IPR010071">
    <property type="entry name" value="AA_adenyl_dom"/>
</dbReference>
<keyword evidence="2" id="KW-0597">Phosphoprotein</keyword>
<dbReference type="FunFam" id="3.40.50.980:FF:000002">
    <property type="entry name" value="Enterobactin synthetase component F"/>
    <property type="match status" value="1"/>
</dbReference>
<dbReference type="InterPro" id="IPR020845">
    <property type="entry name" value="AMP-binding_CS"/>
</dbReference>
<gene>
    <name evidence="4" type="primary">NRPS</name>
</gene>
<feature type="domain" description="AMP-dependent synthetase/ligase" evidence="3">
    <location>
        <begin position="2"/>
        <end position="281"/>
    </location>
</feature>
<dbReference type="GO" id="GO:0031177">
    <property type="term" value="F:phosphopantetheine binding"/>
    <property type="evidence" value="ECO:0007669"/>
    <property type="project" value="TreeGrafter"/>
</dbReference>
<dbReference type="Pfam" id="PF00501">
    <property type="entry name" value="AMP-binding"/>
    <property type="match status" value="1"/>
</dbReference>
<dbReference type="Gene3D" id="2.30.38.10">
    <property type="entry name" value="Luciferase, Domain 3"/>
    <property type="match status" value="1"/>
</dbReference>
<evidence type="ECO:0000259" key="3">
    <source>
        <dbReference type="Pfam" id="PF00501"/>
    </source>
</evidence>
<feature type="non-terminal residue" evidence="4">
    <location>
        <position position="1"/>
    </location>
</feature>
<dbReference type="AlphaFoldDB" id="A0A0U3J4R8"/>
<reference evidence="4" key="1">
    <citation type="submission" date="2015-10" db="EMBL/GenBank/DDBJ databases">
        <title>Diversity of genes encoding polyketide synthases and non-ribosomal peptide synthetases in thermophilic actinobacteria from hot springs in Tengchong, China.</title>
        <authorList>
            <person name="Liu L."/>
            <person name="Li W.-J."/>
        </authorList>
    </citation>
    <scope>NUCLEOTIDE SEQUENCE</scope>
    <source>
        <strain evidence="4">YIM 77501</strain>
    </source>
</reference>
<dbReference type="EMBL" id="KT906567">
    <property type="protein sequence ID" value="ALU58314.1"/>
    <property type="molecule type" value="Genomic_DNA"/>
</dbReference>
<proteinExistence type="predicted"/>
<dbReference type="Gene3D" id="3.40.50.980">
    <property type="match status" value="2"/>
</dbReference>
<feature type="non-terminal residue" evidence="4">
    <location>
        <position position="338"/>
    </location>
</feature>
<keyword evidence="1" id="KW-0596">Phosphopantetheine</keyword>
<dbReference type="PANTHER" id="PTHR45527">
    <property type="entry name" value="NONRIBOSOMAL PEPTIDE SYNTHETASE"/>
    <property type="match status" value="1"/>
</dbReference>
<organism evidence="4">
    <name type="scientific">Nonomuraea sp. YIM 77501</name>
    <dbReference type="NCBI Taxonomy" id="1775445"/>
    <lineage>
        <taxon>Bacteria</taxon>
        <taxon>Bacillati</taxon>
        <taxon>Actinomycetota</taxon>
        <taxon>Actinomycetes</taxon>
        <taxon>Streptosporangiales</taxon>
        <taxon>Streptosporangiaceae</taxon>
        <taxon>Nonomuraea</taxon>
    </lineage>
</organism>
<name>A0A0U3J4R8_9ACTN</name>
<dbReference type="FunFam" id="2.30.38.10:FF:000001">
    <property type="entry name" value="Non-ribosomal peptide synthetase PvdI"/>
    <property type="match status" value="1"/>
</dbReference>
<dbReference type="PANTHER" id="PTHR45527:SF1">
    <property type="entry name" value="FATTY ACID SYNTHASE"/>
    <property type="match status" value="1"/>
</dbReference>
<dbReference type="PROSITE" id="PS00455">
    <property type="entry name" value="AMP_BINDING"/>
    <property type="match status" value="1"/>
</dbReference>
<accession>A0A0U3J4R8</accession>
<evidence type="ECO:0000256" key="1">
    <source>
        <dbReference type="ARBA" id="ARBA00022450"/>
    </source>
</evidence>
<dbReference type="GO" id="GO:0044550">
    <property type="term" value="P:secondary metabolite biosynthetic process"/>
    <property type="evidence" value="ECO:0007669"/>
    <property type="project" value="TreeGrafter"/>
</dbReference>
<evidence type="ECO:0000313" key="4">
    <source>
        <dbReference type="EMBL" id="ALU58314.1"/>
    </source>
</evidence>
<evidence type="ECO:0000256" key="2">
    <source>
        <dbReference type="ARBA" id="ARBA00022553"/>
    </source>
</evidence>
<dbReference type="NCBIfam" id="TIGR01733">
    <property type="entry name" value="AA-adenyl-dom"/>
    <property type="match status" value="1"/>
</dbReference>
<dbReference type="GO" id="GO:0005829">
    <property type="term" value="C:cytosol"/>
    <property type="evidence" value="ECO:0007669"/>
    <property type="project" value="TreeGrafter"/>
</dbReference>
<sequence>ALAGGAYVPIDPTYPQERIQFMLEDSQISLMVKQPPLCLPPSFMGDVVTLAEEEWAEEDGANLPLANVPDDMIYVIYTSGSTGKPKGSISRHYNLVRTVIQAEYVDITEEDSLLQLSNYAFDGSVFDIFGALLHGAKLVLVPKEVMLDLNRLATLIREEKITFCLMPTALFNTSVDLDATSLRSIRKLFFGGEKASLKHVQKASAVLGHERLINAYGPTEATVYATMYQCEPAWLAQQIIPIGKPVNHSRLYVLNKWNQLQPIGVPGELCISGDGVALGYLNRPELTAERFVPDPFEPGATMYRSGDLVRWLPDGSIEYLDRMDGQVKIRGRAAGVIN</sequence>
<protein>
    <submittedName>
        <fullName evidence="4">Non-ribosomal peptide synthetase</fullName>
    </submittedName>
</protein>
<dbReference type="GO" id="GO:0043041">
    <property type="term" value="P:amino acid activation for nonribosomal peptide biosynthetic process"/>
    <property type="evidence" value="ECO:0007669"/>
    <property type="project" value="TreeGrafter"/>
</dbReference>